<dbReference type="RefSeq" id="WP_332288918.1">
    <property type="nucleotide sequence ID" value="NZ_JAZIBG010000020.1"/>
</dbReference>
<name>A0AAW9Q1Q2_9BURK</name>
<accession>A0AAW9Q1Q2</accession>
<dbReference type="Gene3D" id="3.40.30.10">
    <property type="entry name" value="Glutaredoxin"/>
    <property type="match status" value="1"/>
</dbReference>
<protein>
    <submittedName>
        <fullName evidence="2">Glutaredoxin family protein</fullName>
    </submittedName>
</protein>
<dbReference type="SUPFAM" id="SSF52833">
    <property type="entry name" value="Thioredoxin-like"/>
    <property type="match status" value="1"/>
</dbReference>
<dbReference type="EMBL" id="JAZIBG010000020">
    <property type="protein sequence ID" value="MEF7613978.1"/>
    <property type="molecule type" value="Genomic_DNA"/>
</dbReference>
<comment type="caution">
    <text evidence="2">The sequence shown here is derived from an EMBL/GenBank/DDBJ whole genome shotgun (WGS) entry which is preliminary data.</text>
</comment>
<sequence length="135" mass="14651">MSSRPSARSLLGLAVLLVAVSSASQWWRTHSQRQIGEALAAVARPGDIRLVSSVVCPYCAEARLWLQQQGVPFEECFIERDDACRATYEALMSPGTPMVLLADGRSLLGFDPRRVLLMLERTGAGAPVPLTAPRS</sequence>
<evidence type="ECO:0000259" key="1">
    <source>
        <dbReference type="Pfam" id="PF00462"/>
    </source>
</evidence>
<dbReference type="InterPro" id="IPR036249">
    <property type="entry name" value="Thioredoxin-like_sf"/>
</dbReference>
<gene>
    <name evidence="2" type="ORF">V4F39_08660</name>
</gene>
<keyword evidence="3" id="KW-1185">Reference proteome</keyword>
<evidence type="ECO:0000313" key="2">
    <source>
        <dbReference type="EMBL" id="MEF7613978.1"/>
    </source>
</evidence>
<dbReference type="Proteomes" id="UP001336250">
    <property type="component" value="Unassembled WGS sequence"/>
</dbReference>
<feature type="domain" description="Glutaredoxin" evidence="1">
    <location>
        <begin position="54"/>
        <end position="100"/>
    </location>
</feature>
<proteinExistence type="predicted"/>
<reference evidence="2 3" key="1">
    <citation type="submission" date="2024-02" db="EMBL/GenBank/DDBJ databases">
        <title>Genome sequence of Aquincola sp. MAHUQ-54.</title>
        <authorList>
            <person name="Huq M.A."/>
        </authorList>
    </citation>
    <scope>NUCLEOTIDE SEQUENCE [LARGE SCALE GENOMIC DNA]</scope>
    <source>
        <strain evidence="2 3">MAHUQ-54</strain>
    </source>
</reference>
<dbReference type="Pfam" id="PF00462">
    <property type="entry name" value="Glutaredoxin"/>
    <property type="match status" value="1"/>
</dbReference>
<dbReference type="CDD" id="cd02976">
    <property type="entry name" value="NrdH"/>
    <property type="match status" value="1"/>
</dbReference>
<organism evidence="2 3">
    <name type="scientific">Aquincola agrisoli</name>
    <dbReference type="NCBI Taxonomy" id="3119538"/>
    <lineage>
        <taxon>Bacteria</taxon>
        <taxon>Pseudomonadati</taxon>
        <taxon>Pseudomonadota</taxon>
        <taxon>Betaproteobacteria</taxon>
        <taxon>Burkholderiales</taxon>
        <taxon>Sphaerotilaceae</taxon>
        <taxon>Aquincola</taxon>
    </lineage>
</organism>
<dbReference type="PROSITE" id="PS51354">
    <property type="entry name" value="GLUTAREDOXIN_2"/>
    <property type="match status" value="1"/>
</dbReference>
<dbReference type="AlphaFoldDB" id="A0AAW9Q1Q2"/>
<dbReference type="InterPro" id="IPR002109">
    <property type="entry name" value="Glutaredoxin"/>
</dbReference>
<evidence type="ECO:0000313" key="3">
    <source>
        <dbReference type="Proteomes" id="UP001336250"/>
    </source>
</evidence>